<evidence type="ECO:0000256" key="1">
    <source>
        <dbReference type="ARBA" id="ARBA00006484"/>
    </source>
</evidence>
<dbReference type="KEGG" id="apln:108742328"/>
<dbReference type="Pfam" id="PF00106">
    <property type="entry name" value="adh_short"/>
    <property type="match status" value="2"/>
</dbReference>
<name>A0A7F5R8I2_AGRPL</name>
<dbReference type="FunCoup" id="A0A7F5R8I2">
    <property type="interactions" value="97"/>
</dbReference>
<dbReference type="FunFam" id="3.40.50.720:FF:000084">
    <property type="entry name" value="Short-chain dehydrogenase reductase"/>
    <property type="match status" value="1"/>
</dbReference>
<dbReference type="InParanoid" id="A0A7F5R8I2"/>
<dbReference type="PROSITE" id="PS00061">
    <property type="entry name" value="ADH_SHORT"/>
    <property type="match status" value="1"/>
</dbReference>
<sequence length="379" mass="41569">MSTAVNEKVALITGGASGVGLEFVKELLRNGIKGIEVADINTVYIQNAKEEIEKEFGMNRVDFIQTDVCDKNQLKAAFERTIKVYNQLDMVFSNAGIADDLDFQKEVDANCAEVQCKFLIKYFSYSNMSSVVQGKVALITGSAGGIGFAFAQELLRNGAKAVELVDVNADLLQKAKEQIAKEFGPDKVDFTKADVTDKNQLEAAFKKAIQVFNQLDIVINNAGILDDVNYEKEIQINCNGVVYGTLLAVNEYLPKYRSGKEGYVVNLSSICALHPASFAPIYTGSKWFVVGFGRAIGASDYYEKTKVKVLTLCPGATKTNIVLKGLDPELTRIRLKDIEAAPVQEASHMGKELVNILNTATSGTVWLIENKEPAREITY</sequence>
<dbReference type="Proteomes" id="UP000192223">
    <property type="component" value="Unplaced"/>
</dbReference>
<dbReference type="InterPro" id="IPR002347">
    <property type="entry name" value="SDR_fam"/>
</dbReference>
<dbReference type="SUPFAM" id="SSF51735">
    <property type="entry name" value="NAD(P)-binding Rossmann-fold domains"/>
    <property type="match status" value="2"/>
</dbReference>
<dbReference type="InterPro" id="IPR036291">
    <property type="entry name" value="NAD(P)-bd_dom_sf"/>
</dbReference>
<protein>
    <submittedName>
        <fullName evidence="5">15-hydroxyprostaglandin dehydrogenase [NAD(+)]-like</fullName>
    </submittedName>
</protein>
<dbReference type="InterPro" id="IPR020904">
    <property type="entry name" value="Sc_DH/Rdtase_CS"/>
</dbReference>
<accession>A0A7F5R8I2</accession>
<dbReference type="RefSeq" id="XP_025832270.1">
    <property type="nucleotide sequence ID" value="XM_025976485.1"/>
</dbReference>
<keyword evidence="4" id="KW-1185">Reference proteome</keyword>
<dbReference type="GO" id="GO:0005737">
    <property type="term" value="C:cytoplasm"/>
    <property type="evidence" value="ECO:0007669"/>
    <property type="project" value="TreeGrafter"/>
</dbReference>
<dbReference type="GeneID" id="108742328"/>
<dbReference type="PANTHER" id="PTHR44229">
    <property type="entry name" value="15-HYDROXYPROSTAGLANDIN DEHYDROGENASE [NAD(+)]"/>
    <property type="match status" value="1"/>
</dbReference>
<comment type="similarity">
    <text evidence="1 3">Belongs to the short-chain dehydrogenases/reductases (SDR) family.</text>
</comment>
<reference evidence="5" key="1">
    <citation type="submission" date="2025-08" db="UniProtKB">
        <authorList>
            <consortium name="RefSeq"/>
        </authorList>
    </citation>
    <scope>IDENTIFICATION</scope>
    <source>
        <tissue evidence="5">Entire body</tissue>
    </source>
</reference>
<proteinExistence type="inferred from homology"/>
<dbReference type="PRINTS" id="PR00081">
    <property type="entry name" value="GDHRDH"/>
</dbReference>
<dbReference type="OrthoDB" id="417891at2759"/>
<dbReference type="PANTHER" id="PTHR44229:SF8">
    <property type="entry name" value="ALCOHOL DEHYDROGENASE-RELATED"/>
    <property type="match status" value="1"/>
</dbReference>
<keyword evidence="2" id="KW-0560">Oxidoreductase</keyword>
<evidence type="ECO:0000313" key="5">
    <source>
        <dbReference type="RefSeq" id="XP_025832270.1"/>
    </source>
</evidence>
<dbReference type="Gene3D" id="3.40.50.720">
    <property type="entry name" value="NAD(P)-binding Rossmann-like Domain"/>
    <property type="match status" value="2"/>
</dbReference>
<evidence type="ECO:0000313" key="4">
    <source>
        <dbReference type="Proteomes" id="UP000192223"/>
    </source>
</evidence>
<evidence type="ECO:0000256" key="3">
    <source>
        <dbReference type="RuleBase" id="RU000363"/>
    </source>
</evidence>
<organism evidence="4 5">
    <name type="scientific">Agrilus planipennis</name>
    <name type="common">Emerald ash borer</name>
    <name type="synonym">Agrilus marcopoli</name>
    <dbReference type="NCBI Taxonomy" id="224129"/>
    <lineage>
        <taxon>Eukaryota</taxon>
        <taxon>Metazoa</taxon>
        <taxon>Ecdysozoa</taxon>
        <taxon>Arthropoda</taxon>
        <taxon>Hexapoda</taxon>
        <taxon>Insecta</taxon>
        <taxon>Pterygota</taxon>
        <taxon>Neoptera</taxon>
        <taxon>Endopterygota</taxon>
        <taxon>Coleoptera</taxon>
        <taxon>Polyphaga</taxon>
        <taxon>Elateriformia</taxon>
        <taxon>Buprestoidea</taxon>
        <taxon>Buprestidae</taxon>
        <taxon>Agrilinae</taxon>
        <taxon>Agrilus</taxon>
    </lineage>
</organism>
<evidence type="ECO:0000256" key="2">
    <source>
        <dbReference type="ARBA" id="ARBA00023002"/>
    </source>
</evidence>
<dbReference type="AlphaFoldDB" id="A0A7F5R8I2"/>
<gene>
    <name evidence="5" type="primary">LOC108742328</name>
</gene>
<dbReference type="PRINTS" id="PR00080">
    <property type="entry name" value="SDRFAMILY"/>
</dbReference>
<dbReference type="GO" id="GO:0016616">
    <property type="term" value="F:oxidoreductase activity, acting on the CH-OH group of donors, NAD or NADP as acceptor"/>
    <property type="evidence" value="ECO:0007669"/>
    <property type="project" value="TreeGrafter"/>
</dbReference>